<reference evidence="1 2" key="1">
    <citation type="journal article" date="2011" name="Stand. Genomic Sci.">
        <title>Complete genome sequence of Haliscomenobacter hydrossis type strain (O).</title>
        <authorList>
            <consortium name="US DOE Joint Genome Institute (JGI-PGF)"/>
            <person name="Daligault H."/>
            <person name="Lapidus A."/>
            <person name="Zeytun A."/>
            <person name="Nolan M."/>
            <person name="Lucas S."/>
            <person name="Del Rio T.G."/>
            <person name="Tice H."/>
            <person name="Cheng J.F."/>
            <person name="Tapia R."/>
            <person name="Han C."/>
            <person name="Goodwin L."/>
            <person name="Pitluck S."/>
            <person name="Liolios K."/>
            <person name="Pagani I."/>
            <person name="Ivanova N."/>
            <person name="Huntemann M."/>
            <person name="Mavromatis K."/>
            <person name="Mikhailova N."/>
            <person name="Pati A."/>
            <person name="Chen A."/>
            <person name="Palaniappan K."/>
            <person name="Land M."/>
            <person name="Hauser L."/>
            <person name="Brambilla E.M."/>
            <person name="Rohde M."/>
            <person name="Verbarg S."/>
            <person name="Goker M."/>
            <person name="Bristow J."/>
            <person name="Eisen J.A."/>
            <person name="Markowitz V."/>
            <person name="Hugenholtz P."/>
            <person name="Kyrpides N.C."/>
            <person name="Klenk H.P."/>
            <person name="Woyke T."/>
        </authorList>
    </citation>
    <scope>NUCLEOTIDE SEQUENCE [LARGE SCALE GENOMIC DNA]</scope>
    <source>
        <strain evidence="2">ATCC 27775 / DSM 1100 / LMG 10767 / O</strain>
    </source>
</reference>
<accession>F4L076</accession>
<protein>
    <submittedName>
        <fullName evidence="1">Uncharacterized protein</fullName>
    </submittedName>
</protein>
<evidence type="ECO:0000313" key="1">
    <source>
        <dbReference type="EMBL" id="AEE53749.1"/>
    </source>
</evidence>
<dbReference type="EMBL" id="CP002691">
    <property type="protein sequence ID" value="AEE53749.1"/>
    <property type="molecule type" value="Genomic_DNA"/>
</dbReference>
<sequence length="73" mass="8411">MTTTDALKQYAPILIQSPEFQGSPALLYQIQAATRQYAEEKAKHFAGWIANQVIAGRTYDKLWRDYLNEHPLE</sequence>
<keyword evidence="2" id="KW-1185">Reference proteome</keyword>
<dbReference type="AlphaFoldDB" id="F4L076"/>
<dbReference type="STRING" id="760192.Halhy_5926"/>
<organism evidence="1 2">
    <name type="scientific">Haliscomenobacter hydrossis (strain ATCC 27775 / DSM 1100 / LMG 10767 / O)</name>
    <dbReference type="NCBI Taxonomy" id="760192"/>
    <lineage>
        <taxon>Bacteria</taxon>
        <taxon>Pseudomonadati</taxon>
        <taxon>Bacteroidota</taxon>
        <taxon>Saprospiria</taxon>
        <taxon>Saprospirales</taxon>
        <taxon>Haliscomenobacteraceae</taxon>
        <taxon>Haliscomenobacter</taxon>
    </lineage>
</organism>
<dbReference type="RefSeq" id="WP_013768277.1">
    <property type="nucleotide sequence ID" value="NC_015510.1"/>
</dbReference>
<evidence type="ECO:0000313" key="2">
    <source>
        <dbReference type="Proteomes" id="UP000008461"/>
    </source>
</evidence>
<reference key="2">
    <citation type="submission" date="2011-04" db="EMBL/GenBank/DDBJ databases">
        <title>Complete sequence of chromosome of Haliscomenobacter hydrossis DSM 1100.</title>
        <authorList>
            <consortium name="US DOE Joint Genome Institute (JGI-PGF)"/>
            <person name="Lucas S."/>
            <person name="Han J."/>
            <person name="Lapidus A."/>
            <person name="Bruce D."/>
            <person name="Goodwin L."/>
            <person name="Pitluck S."/>
            <person name="Peters L."/>
            <person name="Kyrpides N."/>
            <person name="Mavromatis K."/>
            <person name="Ivanova N."/>
            <person name="Ovchinnikova G."/>
            <person name="Pagani I."/>
            <person name="Daligault H."/>
            <person name="Detter J.C."/>
            <person name="Han C."/>
            <person name="Land M."/>
            <person name="Hauser L."/>
            <person name="Markowitz V."/>
            <person name="Cheng J.-F."/>
            <person name="Hugenholtz P."/>
            <person name="Woyke T."/>
            <person name="Wu D."/>
            <person name="Verbarg S."/>
            <person name="Frueling A."/>
            <person name="Brambilla E."/>
            <person name="Klenk H.-P."/>
            <person name="Eisen J.A."/>
        </authorList>
    </citation>
    <scope>NUCLEOTIDE SEQUENCE</scope>
    <source>
        <strain>DSM 1100</strain>
    </source>
</reference>
<dbReference type="KEGG" id="hhy:Halhy_5926"/>
<dbReference type="HOGENOM" id="CLU_2699576_0_0_10"/>
<name>F4L076_HALH1</name>
<proteinExistence type="predicted"/>
<dbReference type="Proteomes" id="UP000008461">
    <property type="component" value="Chromosome"/>
</dbReference>
<gene>
    <name evidence="1" type="ordered locus">Halhy_5926</name>
</gene>